<organism evidence="1 2">
    <name type="scientific">Oikopleura dioica</name>
    <name type="common">Tunicate</name>
    <dbReference type="NCBI Taxonomy" id="34765"/>
    <lineage>
        <taxon>Eukaryota</taxon>
        <taxon>Metazoa</taxon>
        <taxon>Chordata</taxon>
        <taxon>Tunicata</taxon>
        <taxon>Appendicularia</taxon>
        <taxon>Copelata</taxon>
        <taxon>Oikopleuridae</taxon>
        <taxon>Oikopleura</taxon>
    </lineage>
</organism>
<dbReference type="EMBL" id="FN653214">
    <property type="protein sequence ID" value="CBY13722.1"/>
    <property type="molecule type" value="Genomic_DNA"/>
</dbReference>
<dbReference type="AlphaFoldDB" id="E4XVK4"/>
<dbReference type="InParanoid" id="E4XVK4"/>
<proteinExistence type="predicted"/>
<evidence type="ECO:0000313" key="1">
    <source>
        <dbReference type="EMBL" id="CBY13722.1"/>
    </source>
</evidence>
<gene>
    <name evidence="1" type="ORF">GSOID_T00005536001</name>
</gene>
<dbReference type="Proteomes" id="UP000001307">
    <property type="component" value="Unassembled WGS sequence"/>
</dbReference>
<protein>
    <submittedName>
        <fullName evidence="1">Uncharacterized protein</fullName>
    </submittedName>
</protein>
<accession>E4XVK4</accession>
<evidence type="ECO:0000313" key="2">
    <source>
        <dbReference type="Proteomes" id="UP000001307"/>
    </source>
</evidence>
<reference evidence="1 2" key="1">
    <citation type="journal article" date="2010" name="Science">
        <title>Plasticity of animal genome architecture unmasked by rapid evolution of a pelagic tunicate.</title>
        <authorList>
            <person name="Denoeud F."/>
            <person name="Henriet S."/>
            <person name="Mungpakdee S."/>
            <person name="Aury J.M."/>
            <person name="Da Silva C."/>
            <person name="Brinkmann H."/>
            <person name="Mikhaleva J."/>
            <person name="Olsen L.C."/>
            <person name="Jubin C."/>
            <person name="Canestro C."/>
            <person name="Bouquet J.M."/>
            <person name="Danks G."/>
            <person name="Poulain J."/>
            <person name="Campsteijn C."/>
            <person name="Adamski M."/>
            <person name="Cross I."/>
            <person name="Yadetie F."/>
            <person name="Muffato M."/>
            <person name="Louis A."/>
            <person name="Butcher S."/>
            <person name="Tsagkogeorga G."/>
            <person name="Konrad A."/>
            <person name="Singh S."/>
            <person name="Jensen M.F."/>
            <person name="Cong E.H."/>
            <person name="Eikeseth-Otteraa H."/>
            <person name="Noel B."/>
            <person name="Anthouard V."/>
            <person name="Porcel B.M."/>
            <person name="Kachouri-Lafond R."/>
            <person name="Nishino A."/>
            <person name="Ugolini M."/>
            <person name="Chourrout P."/>
            <person name="Nishida H."/>
            <person name="Aasland R."/>
            <person name="Huzurbazar S."/>
            <person name="Westhof E."/>
            <person name="Delsuc F."/>
            <person name="Lehrach H."/>
            <person name="Reinhardt R."/>
            <person name="Weissenbach J."/>
            <person name="Roy S.W."/>
            <person name="Artiguenave F."/>
            <person name="Postlethwait J.H."/>
            <person name="Manak J.R."/>
            <person name="Thompson E.M."/>
            <person name="Jaillon O."/>
            <person name="Du Pasquier L."/>
            <person name="Boudinot P."/>
            <person name="Liberles D.A."/>
            <person name="Volff J.N."/>
            <person name="Philippe H."/>
            <person name="Lenhard B."/>
            <person name="Roest Crollius H."/>
            <person name="Wincker P."/>
            <person name="Chourrout D."/>
        </authorList>
    </citation>
    <scope>NUCLEOTIDE SEQUENCE [LARGE SCALE GENOMIC DNA]</scope>
</reference>
<sequence length="114" mass="13208">MADYSEVHEICKNVPKNAGSADEPFPFYISDGERAKSLNFFLQYGKASRQYLMHVRHISSQSLTLQCSHEKKIHAKRTRTKFYVDYEYPDIKDLKKYGAAQQSMISLDGHIFDP</sequence>
<keyword evidence="2" id="KW-1185">Reference proteome</keyword>
<name>E4XVK4_OIKDI</name>